<comment type="caution">
    <text evidence="3">The sequence shown here is derived from an EMBL/GenBank/DDBJ whole genome shotgun (WGS) entry which is preliminary data.</text>
</comment>
<name>A0A4S1CK97_9BACT</name>
<dbReference type="PANTHER" id="PTHR36304:SF4">
    <property type="entry name" value="DUF4388 DOMAIN-CONTAINING PROTEIN"/>
    <property type="match status" value="1"/>
</dbReference>
<dbReference type="RefSeq" id="WP_135868475.1">
    <property type="nucleotide sequence ID" value="NZ_SRSC01000001.1"/>
</dbReference>
<feature type="transmembrane region" description="Helical" evidence="1">
    <location>
        <begin position="334"/>
        <end position="362"/>
    </location>
</feature>
<evidence type="ECO:0000313" key="3">
    <source>
        <dbReference type="EMBL" id="TGU74137.1"/>
    </source>
</evidence>
<evidence type="ECO:0000259" key="2">
    <source>
        <dbReference type="Pfam" id="PF14332"/>
    </source>
</evidence>
<feature type="domain" description="PatA-like N-terminal" evidence="2">
    <location>
        <begin position="5"/>
        <end position="170"/>
    </location>
</feature>
<protein>
    <submittedName>
        <fullName evidence="3">DUF4388 domain-containing protein</fullName>
    </submittedName>
</protein>
<keyword evidence="1" id="KW-0812">Transmembrane</keyword>
<evidence type="ECO:0000256" key="1">
    <source>
        <dbReference type="SAM" id="Phobius"/>
    </source>
</evidence>
<dbReference type="AlphaFoldDB" id="A0A4S1CK97"/>
<dbReference type="Proteomes" id="UP000306416">
    <property type="component" value="Unassembled WGS sequence"/>
</dbReference>
<gene>
    <name evidence="3" type="ORF">E4633_01325</name>
</gene>
<accession>A0A4S1CK97</accession>
<proteinExistence type="predicted"/>
<dbReference type="PANTHER" id="PTHR36304">
    <property type="entry name" value="DOMAIN GTPASE-ACTIVATING PROTEIN, PUTATIVE-RELATED-RELATED"/>
    <property type="match status" value="1"/>
</dbReference>
<feature type="transmembrane region" description="Helical" evidence="1">
    <location>
        <begin position="224"/>
        <end position="246"/>
    </location>
</feature>
<dbReference type="EMBL" id="SRSC01000001">
    <property type="protein sequence ID" value="TGU74137.1"/>
    <property type="molecule type" value="Genomic_DNA"/>
</dbReference>
<organism evidence="3 4">
    <name type="scientific">Geomonas terrae</name>
    <dbReference type="NCBI Taxonomy" id="2562681"/>
    <lineage>
        <taxon>Bacteria</taxon>
        <taxon>Pseudomonadati</taxon>
        <taxon>Thermodesulfobacteriota</taxon>
        <taxon>Desulfuromonadia</taxon>
        <taxon>Geobacterales</taxon>
        <taxon>Geobacteraceae</taxon>
        <taxon>Geomonas</taxon>
    </lineage>
</organism>
<feature type="transmembrane region" description="Helical" evidence="1">
    <location>
        <begin position="266"/>
        <end position="289"/>
    </location>
</feature>
<sequence length="410" mass="45491">MSLVGNIDDLGLGEIMQIVSLSRKSGVLSLKSLGREASIIFQNGYVTRASSTVFRQNMGELLIRKGVIDRSTLNLALSAQADEGYRRLLGTIMVERFGVSADAIENVVRDQIEKVVYSLFTWTKGTFEFEMQEVTEGVAVKLDPGQFLLLQGLNPQFLAMEGSRILDEKRHRGELVEEREDPAAPKVYGNPHVESSAIPATPEPPPLTLEEGAPPPEIVEITAWLVMAVGAAALLYGITGLMKYYGTDWQAVLSEPYLVPVSKLSVFFDLGFIPWTVTVAGIHLLWAAYQFWKLRKGGLRRLVEGAWSGITVAVIYEVVQFLQWVKLASSHAALSYYTVGVVGLIFGTALLSAPFAGLLLCLRSEWMLRELRKVYLIPVAATNRRVGQNRNFFRSITQLRHEAFKKAGLR</sequence>
<dbReference type="Pfam" id="PF14332">
    <property type="entry name" value="DUF4388"/>
    <property type="match status" value="1"/>
</dbReference>
<keyword evidence="4" id="KW-1185">Reference proteome</keyword>
<feature type="transmembrane region" description="Helical" evidence="1">
    <location>
        <begin position="301"/>
        <end position="322"/>
    </location>
</feature>
<reference evidence="3 4" key="1">
    <citation type="submission" date="2019-04" db="EMBL/GenBank/DDBJ databases">
        <title>Geobacter oryzae sp. nov., ferric-reducing bacteria isolated from paddy soil.</title>
        <authorList>
            <person name="Xu Z."/>
            <person name="Masuda Y."/>
            <person name="Itoh H."/>
            <person name="Senoo K."/>
        </authorList>
    </citation>
    <scope>NUCLEOTIDE SEQUENCE [LARGE SCALE GENOMIC DNA]</scope>
    <source>
        <strain evidence="3 4">Red111</strain>
    </source>
</reference>
<keyword evidence="1" id="KW-0472">Membrane</keyword>
<dbReference type="InterPro" id="IPR025497">
    <property type="entry name" value="PatA-like_N"/>
</dbReference>
<keyword evidence="1" id="KW-1133">Transmembrane helix</keyword>
<evidence type="ECO:0000313" key="4">
    <source>
        <dbReference type="Proteomes" id="UP000306416"/>
    </source>
</evidence>